<dbReference type="AlphaFoldDB" id="A0A813DLE8"/>
<organism evidence="1 3">
    <name type="scientific">Polarella glacialis</name>
    <name type="common">Dinoflagellate</name>
    <dbReference type="NCBI Taxonomy" id="89957"/>
    <lineage>
        <taxon>Eukaryota</taxon>
        <taxon>Sar</taxon>
        <taxon>Alveolata</taxon>
        <taxon>Dinophyceae</taxon>
        <taxon>Suessiales</taxon>
        <taxon>Suessiaceae</taxon>
        <taxon>Polarella</taxon>
    </lineage>
</organism>
<dbReference type="OrthoDB" id="411156at2759"/>
<protein>
    <submittedName>
        <fullName evidence="1">Uncharacterized protein</fullName>
    </submittedName>
</protein>
<comment type="caution">
    <text evidence="1">The sequence shown here is derived from an EMBL/GenBank/DDBJ whole genome shotgun (WGS) entry which is preliminary data.</text>
</comment>
<sequence>MSKAVASLCSSSRAKLLEVWLGPGFEDNYARYYDSGGWTDSAFVNYFAVTGDHPEFANTTEELIKSVHTFSSKPIVVVNFGHISPVIVSWTAKRFPQLVLLNAHRLDAPISFNFNKFRAMMLANVRTGVQLDSDQFVYRGADVLFDSTEREVTKDYPYPILPVHWLARDPEGKDGYEGYEGYDAFRCQTEAGDGHAHPTWTYYALPFLGKLLSTELDDPRHVLDTSIHVQEDEDALNVGLWSVGATKQWCNFDVPYPDIFEDFAKQNGQSLLGCCQYKDSKWYPQGVPLLFVTAHAAKDPAQTRKILGFA</sequence>
<name>A0A813DLE8_POLGL</name>
<evidence type="ECO:0000313" key="3">
    <source>
        <dbReference type="Proteomes" id="UP000654075"/>
    </source>
</evidence>
<accession>A0A813DLE8</accession>
<dbReference type="Proteomes" id="UP000654075">
    <property type="component" value="Unassembled WGS sequence"/>
</dbReference>
<evidence type="ECO:0000313" key="2">
    <source>
        <dbReference type="EMBL" id="CAE8690291.1"/>
    </source>
</evidence>
<gene>
    <name evidence="1" type="ORF">PGLA1383_LOCUS5192</name>
    <name evidence="2" type="ORF">PGLA2088_LOCUS26884</name>
</gene>
<dbReference type="EMBL" id="CAJNNV010002013">
    <property type="protein sequence ID" value="CAE8586317.1"/>
    <property type="molecule type" value="Genomic_DNA"/>
</dbReference>
<evidence type="ECO:0000313" key="1">
    <source>
        <dbReference type="EMBL" id="CAE8586317.1"/>
    </source>
</evidence>
<keyword evidence="3" id="KW-1185">Reference proteome</keyword>
<proteinExistence type="predicted"/>
<dbReference type="EMBL" id="CAJNNW010027234">
    <property type="protein sequence ID" value="CAE8690291.1"/>
    <property type="molecule type" value="Genomic_DNA"/>
</dbReference>
<dbReference type="Proteomes" id="UP000626109">
    <property type="component" value="Unassembled WGS sequence"/>
</dbReference>
<reference evidence="1" key="1">
    <citation type="submission" date="2021-02" db="EMBL/GenBank/DDBJ databases">
        <authorList>
            <person name="Dougan E. K."/>
            <person name="Rhodes N."/>
            <person name="Thang M."/>
            <person name="Chan C."/>
        </authorList>
    </citation>
    <scope>NUCLEOTIDE SEQUENCE</scope>
</reference>